<organism evidence="6 7">
    <name type="scientific">Hominiventricola aquisgranensis</name>
    <dbReference type="NCBI Taxonomy" id="3133164"/>
    <lineage>
        <taxon>Bacteria</taxon>
        <taxon>Bacillati</taxon>
        <taxon>Bacillota</taxon>
        <taxon>Clostridia</taxon>
        <taxon>Lachnospirales</taxon>
        <taxon>Lachnospiraceae</taxon>
        <taxon>Hominiventricola</taxon>
    </lineage>
</organism>
<evidence type="ECO:0000256" key="1">
    <source>
        <dbReference type="ARBA" id="ARBA00004141"/>
    </source>
</evidence>
<dbReference type="NCBIfam" id="TIGR00945">
    <property type="entry name" value="tatC"/>
    <property type="match status" value="1"/>
</dbReference>
<comment type="subunit">
    <text evidence="5">Forms a complex with TatA.</text>
</comment>
<keyword evidence="5" id="KW-0653">Protein transport</keyword>
<proteinExistence type="inferred from homology"/>
<comment type="subcellular location">
    <subcellularLocation>
        <location evidence="5">Cell membrane</location>
        <topology evidence="5">Multi-pass membrane protein</topology>
    </subcellularLocation>
    <subcellularLocation>
        <location evidence="1">Membrane</location>
        <topology evidence="1">Multi-pass membrane protein</topology>
    </subcellularLocation>
</comment>
<evidence type="ECO:0000313" key="7">
    <source>
        <dbReference type="Proteomes" id="UP001470288"/>
    </source>
</evidence>
<sequence length="264" mass="29852">MPTERTTKHSKEQEQDGEMSLSGHLRELRNRILACVIVLVVAILAGLHYAPQIVQVFLQMGEGLDYEFVYIAPQELMLQYFYVSFLFGICVTIPVLLYQAWAFIRPGLKKSENFLFLIAMIFGLLCFGAGACFAYKIMLPFMLYFFNTLSIGSGVSAYISVQNYLSFLLMVLIIFGIVFELPMVSVVLNRLGLLKVSWMKAGRRVVIVVIFVIAALITPPDIVSQITVAVPVILLYELSIFLCSVCEKIGHRKEDPEENENERE</sequence>
<dbReference type="Pfam" id="PF00902">
    <property type="entry name" value="TatC"/>
    <property type="match status" value="1"/>
</dbReference>
<keyword evidence="7" id="KW-1185">Reference proteome</keyword>
<feature type="transmembrane region" description="Helical" evidence="5">
    <location>
        <begin position="80"/>
        <end position="102"/>
    </location>
</feature>
<evidence type="ECO:0000256" key="4">
    <source>
        <dbReference type="ARBA" id="ARBA00023136"/>
    </source>
</evidence>
<keyword evidence="5" id="KW-0811">Translocation</keyword>
<accession>A0ABV1HWN0</accession>
<feature type="transmembrane region" description="Helical" evidence="5">
    <location>
        <begin position="167"/>
        <end position="189"/>
    </location>
</feature>
<evidence type="ECO:0000313" key="6">
    <source>
        <dbReference type="EMBL" id="MEQ2577324.1"/>
    </source>
</evidence>
<evidence type="ECO:0000256" key="3">
    <source>
        <dbReference type="ARBA" id="ARBA00022989"/>
    </source>
</evidence>
<evidence type="ECO:0000256" key="5">
    <source>
        <dbReference type="HAMAP-Rule" id="MF_00902"/>
    </source>
</evidence>
<dbReference type="InterPro" id="IPR002033">
    <property type="entry name" value="TatC"/>
</dbReference>
<feature type="transmembrane region" description="Helical" evidence="5">
    <location>
        <begin position="201"/>
        <end position="217"/>
    </location>
</feature>
<keyword evidence="5" id="KW-0813">Transport</keyword>
<protein>
    <recommendedName>
        <fullName evidence="5">Sec-independent protein translocase protein TatC</fullName>
    </recommendedName>
</protein>
<comment type="similarity">
    <text evidence="5">Belongs to the TatC family.</text>
</comment>
<dbReference type="Proteomes" id="UP001470288">
    <property type="component" value="Unassembled WGS sequence"/>
</dbReference>
<dbReference type="InterPro" id="IPR019820">
    <property type="entry name" value="Sec-indep_translocase_CS"/>
</dbReference>
<dbReference type="EMBL" id="JBBMFC010000001">
    <property type="protein sequence ID" value="MEQ2577324.1"/>
    <property type="molecule type" value="Genomic_DNA"/>
</dbReference>
<dbReference type="PANTHER" id="PTHR30371:SF0">
    <property type="entry name" value="SEC-INDEPENDENT PROTEIN TRANSLOCASE PROTEIN TATC, CHLOROPLASTIC-RELATED"/>
    <property type="match status" value="1"/>
</dbReference>
<name>A0ABV1HWN0_9FIRM</name>
<dbReference type="RefSeq" id="WP_178756724.1">
    <property type="nucleotide sequence ID" value="NZ_JBBMFC010000001.1"/>
</dbReference>
<evidence type="ECO:0000256" key="2">
    <source>
        <dbReference type="ARBA" id="ARBA00022692"/>
    </source>
</evidence>
<dbReference type="PROSITE" id="PS01218">
    <property type="entry name" value="TATC"/>
    <property type="match status" value="1"/>
</dbReference>
<comment type="caution">
    <text evidence="6">The sequence shown here is derived from an EMBL/GenBank/DDBJ whole genome shotgun (WGS) entry which is preliminary data.</text>
</comment>
<gene>
    <name evidence="5 6" type="primary">tatC</name>
    <name evidence="6" type="ORF">WMO62_00530</name>
</gene>
<feature type="transmembrane region" description="Helical" evidence="5">
    <location>
        <begin position="223"/>
        <end position="243"/>
    </location>
</feature>
<keyword evidence="3 5" id="KW-1133">Transmembrane helix</keyword>
<dbReference type="HAMAP" id="MF_00902">
    <property type="entry name" value="TatC"/>
    <property type="match status" value="1"/>
</dbReference>
<keyword evidence="5" id="KW-1003">Cell membrane</keyword>
<feature type="transmembrane region" description="Helical" evidence="5">
    <location>
        <begin position="31"/>
        <end position="50"/>
    </location>
</feature>
<reference evidence="6 7" key="1">
    <citation type="submission" date="2024-03" db="EMBL/GenBank/DDBJ databases">
        <title>Human intestinal bacterial collection.</title>
        <authorList>
            <person name="Pauvert C."/>
            <person name="Hitch T.C.A."/>
            <person name="Clavel T."/>
        </authorList>
    </citation>
    <scope>NUCLEOTIDE SEQUENCE [LARGE SCALE GENOMIC DNA]</scope>
    <source>
        <strain evidence="6 7">CLA-AA-H78B</strain>
    </source>
</reference>
<keyword evidence="4 5" id="KW-0472">Membrane</keyword>
<keyword evidence="2 5" id="KW-0812">Transmembrane</keyword>
<feature type="transmembrane region" description="Helical" evidence="5">
    <location>
        <begin position="114"/>
        <end position="134"/>
    </location>
</feature>
<dbReference type="PANTHER" id="PTHR30371">
    <property type="entry name" value="SEC-INDEPENDENT PROTEIN TRANSLOCASE PROTEIN TATC"/>
    <property type="match status" value="1"/>
</dbReference>
<comment type="function">
    <text evidence="5">Part of the twin-arginine translocation (Tat) system that transports large folded proteins containing a characteristic twin-arginine motif in their signal peptide across membranes.</text>
</comment>
<dbReference type="PRINTS" id="PR01840">
    <property type="entry name" value="TATCFAMILY"/>
</dbReference>